<feature type="compositionally biased region" description="Acidic residues" evidence="1">
    <location>
        <begin position="990"/>
        <end position="1000"/>
    </location>
</feature>
<sequence>MRDSNRLPLNQKMAPKRNQGLRNDSTLDVNSRSRRVRTTVTRQAAHEERNRITRSYNTGVQYGMVAPRRTQRFPVRRRTDQTRRLSNHGDHHGFDNSFNDESYRPAFAHARYHRLLSYAKERERRSEEWAQLENQATATFMWCQHQTLNWTQQDFPLQPVPFECNCPPEDVAHRPVDLIDIYRRLPSFPIPFCKCTPDPIRLMHFGFISSSAKRPRTGFSIQLLQLHHTLWQATTVSISGFVKGLTAFLDARHKKLLLARGSTKGRLLRVPFTHSADLYSRIILLKDRLFQQGLQLTTNQKWASTCPRCFGPNENKAKIDADEPDFIIAMDGNYQQRHYAYASKDSPSNDQYPPTFLPPSEINTSEALCDSTEQHVVGIDDPCALAHKTAEDTRDDTTWEKCDDNGLFAGACRHDVPLLYANVYKSGEKLYYPVSILGRIVAQFPTSKIGVLYDIGCQLETHIKKRSFFLNRQSDLKFGTSVFHSYVHEWSCQVKYNPRLNKSWGLSDGEGLERLWSFLSPLISTLRVSSRFHRLMAIHTRSLYYASGLNESAGEWLLSKLNSAVETIQAARDALDKLNQLLNPYSSSGGRYTDDFFQQQWDDERAYHLETTRSYQVKQKKELGRLLYLEEQLEKEWKAVPVVQISKFPKLISVSISFLNRSREGLSAAQGIARANVVLRLNDQIEAQRARVGEDVMVENLTRPQRDKLLKIWYLKTDLRRKFLALIEEKRPLVRVCRPGEATTLGTDGQQKLIESVRNRANALRKILNRYNKQVSTFVDSYPDHPHPRTLEYTELLNLESEDAFWNDGLFTNQNEPWAVDQTTQDGIRHLAALNRGNEEQRRVGWEMRRAMRWAVNWHEKLLGLSEQMETCSRTEDEWNILISDPTLRTLCEHPILQSLDRPKRIMAARSLIHSEMIKVFQLQRAWNRTCSTVFNGTTGQLGDSSLYQKWIQQVDHVENGSYSIIDGDPKNQAVNLHTGTHHQTSPLEADNDREEEELDDDGHLDDISHIVHQTMMDQLANETRDGDRGGNSNDIEE</sequence>
<name>A0A5B0PUZ5_PUCGR</name>
<evidence type="ECO:0000313" key="3">
    <source>
        <dbReference type="EMBL" id="KAA1104468.1"/>
    </source>
</evidence>
<feature type="compositionally biased region" description="Polar residues" evidence="1">
    <location>
        <begin position="20"/>
        <end position="30"/>
    </location>
</feature>
<dbReference type="PANTHER" id="PTHR33096">
    <property type="entry name" value="CXC2 DOMAIN-CONTAINING PROTEIN"/>
    <property type="match status" value="1"/>
</dbReference>
<dbReference type="OrthoDB" id="2506732at2759"/>
<feature type="compositionally biased region" description="Polar residues" evidence="1">
    <location>
        <begin position="973"/>
        <end position="987"/>
    </location>
</feature>
<accession>A0A5B0PUZ5</accession>
<feature type="compositionally biased region" description="Basic and acidic residues" evidence="1">
    <location>
        <begin position="77"/>
        <end position="94"/>
    </location>
</feature>
<dbReference type="Pfam" id="PF18802">
    <property type="entry name" value="CxC1"/>
    <property type="match status" value="1"/>
</dbReference>
<evidence type="ECO:0000256" key="1">
    <source>
        <dbReference type="SAM" id="MobiDB-lite"/>
    </source>
</evidence>
<keyword evidence="4" id="KW-1185">Reference proteome</keyword>
<gene>
    <name evidence="3" type="ORF">PGT21_024531</name>
</gene>
<feature type="region of interest" description="Disordered" evidence="1">
    <location>
        <begin position="1"/>
        <end position="34"/>
    </location>
</feature>
<dbReference type="Pfam" id="PF18758">
    <property type="entry name" value="KDZ"/>
    <property type="match status" value="1"/>
</dbReference>
<feature type="region of interest" description="Disordered" evidence="1">
    <location>
        <begin position="77"/>
        <end position="97"/>
    </location>
</feature>
<dbReference type="AlphaFoldDB" id="A0A5B0PUZ5"/>
<comment type="caution">
    <text evidence="3">The sequence shown here is derived from an EMBL/GenBank/DDBJ whole genome shotgun (WGS) entry which is preliminary data.</text>
</comment>
<protein>
    <recommendedName>
        <fullName evidence="2">CxC1-like cysteine cluster associated with KDZ transposases domain-containing protein</fullName>
    </recommendedName>
</protein>
<feature type="region of interest" description="Disordered" evidence="1">
    <location>
        <begin position="967"/>
        <end position="1000"/>
    </location>
</feature>
<proteinExistence type="predicted"/>
<dbReference type="InterPro" id="IPR040521">
    <property type="entry name" value="KDZ"/>
</dbReference>
<dbReference type="EMBL" id="VSWC01000041">
    <property type="protein sequence ID" value="KAA1104468.1"/>
    <property type="molecule type" value="Genomic_DNA"/>
</dbReference>
<feature type="region of interest" description="Disordered" evidence="1">
    <location>
        <begin position="1017"/>
        <end position="1038"/>
    </location>
</feature>
<reference evidence="3 4" key="1">
    <citation type="submission" date="2019-05" db="EMBL/GenBank/DDBJ databases">
        <title>Emergence of the Ug99 lineage of the wheat stem rust pathogen through somatic hybridization.</title>
        <authorList>
            <person name="Li F."/>
            <person name="Upadhyaya N.M."/>
            <person name="Sperschneider J."/>
            <person name="Matny O."/>
            <person name="Nguyen-Phuc H."/>
            <person name="Mago R."/>
            <person name="Raley C."/>
            <person name="Miller M.E."/>
            <person name="Silverstein K.A.T."/>
            <person name="Henningsen E."/>
            <person name="Hirsch C.D."/>
            <person name="Visser B."/>
            <person name="Pretorius Z.A."/>
            <person name="Steffenson B.J."/>
            <person name="Schwessinger B."/>
            <person name="Dodds P.N."/>
            <person name="Figueroa M."/>
        </authorList>
    </citation>
    <scope>NUCLEOTIDE SEQUENCE [LARGE SCALE GENOMIC DNA]</scope>
    <source>
        <strain evidence="3">21-0</strain>
    </source>
</reference>
<dbReference type="PANTHER" id="PTHR33096:SF1">
    <property type="entry name" value="CXC1-LIKE CYSTEINE CLUSTER ASSOCIATED WITH KDZ TRANSPOSASES DOMAIN-CONTAINING PROTEIN"/>
    <property type="match status" value="1"/>
</dbReference>
<dbReference type="InterPro" id="IPR041320">
    <property type="entry name" value="CxC1"/>
</dbReference>
<organism evidence="3 4">
    <name type="scientific">Puccinia graminis f. sp. tritici</name>
    <dbReference type="NCBI Taxonomy" id="56615"/>
    <lineage>
        <taxon>Eukaryota</taxon>
        <taxon>Fungi</taxon>
        <taxon>Dikarya</taxon>
        <taxon>Basidiomycota</taxon>
        <taxon>Pucciniomycotina</taxon>
        <taxon>Pucciniomycetes</taxon>
        <taxon>Pucciniales</taxon>
        <taxon>Pucciniaceae</taxon>
        <taxon>Puccinia</taxon>
    </lineage>
</organism>
<feature type="domain" description="CxC1-like cysteine cluster associated with KDZ transposases" evidence="2">
    <location>
        <begin position="149"/>
        <end position="252"/>
    </location>
</feature>
<evidence type="ECO:0000259" key="2">
    <source>
        <dbReference type="Pfam" id="PF18802"/>
    </source>
</evidence>
<dbReference type="Proteomes" id="UP000324748">
    <property type="component" value="Unassembled WGS sequence"/>
</dbReference>
<evidence type="ECO:0000313" key="4">
    <source>
        <dbReference type="Proteomes" id="UP000324748"/>
    </source>
</evidence>